<reference evidence="3" key="1">
    <citation type="submission" date="2021-01" db="EMBL/GenBank/DDBJ databases">
        <title>Caligus Genome Assembly.</title>
        <authorList>
            <person name="Gallardo-Escarate C."/>
        </authorList>
    </citation>
    <scope>NUCLEOTIDE SEQUENCE [LARGE SCALE GENOMIC DNA]</scope>
</reference>
<protein>
    <submittedName>
        <fullName evidence="2">Uncharacterized protein</fullName>
    </submittedName>
</protein>
<name>A0A7T8JW06_CALRO</name>
<proteinExistence type="predicted"/>
<feature type="compositionally biased region" description="Low complexity" evidence="1">
    <location>
        <begin position="165"/>
        <end position="176"/>
    </location>
</feature>
<dbReference type="Proteomes" id="UP000595437">
    <property type="component" value="Chromosome 16"/>
</dbReference>
<sequence>MSALHGEDLSLDSLDSLLLSDPPLPWSHHLSPVGLDDPTLERGPLPTLGDPSSSSNPSSPLFLNTFAPEPKPLFQIEQEILGMESIFQPFAEEEAVKKEEAASRHMECHDYTNKSFYFDQGGAFRVLTSQTEEEEEEAHLRDSSSLLLLDEITNSSPTMSPPPSSSSSSPSSSSVESRNKPSRKRSKQQSSNKTPRKHRVPKMSHEDKDYLAHGTGIPR</sequence>
<dbReference type="EMBL" id="CP045905">
    <property type="protein sequence ID" value="QQP36534.1"/>
    <property type="molecule type" value="Genomic_DNA"/>
</dbReference>
<accession>A0A7T8JW06</accession>
<feature type="region of interest" description="Disordered" evidence="1">
    <location>
        <begin position="28"/>
        <end position="64"/>
    </location>
</feature>
<dbReference type="AlphaFoldDB" id="A0A7T8JW06"/>
<evidence type="ECO:0000256" key="1">
    <source>
        <dbReference type="SAM" id="MobiDB-lite"/>
    </source>
</evidence>
<feature type="compositionally biased region" description="Low complexity" evidence="1">
    <location>
        <begin position="51"/>
        <end position="60"/>
    </location>
</feature>
<evidence type="ECO:0000313" key="3">
    <source>
        <dbReference type="Proteomes" id="UP000595437"/>
    </source>
</evidence>
<keyword evidence="3" id="KW-1185">Reference proteome</keyword>
<gene>
    <name evidence="2" type="ORF">FKW44_021667</name>
</gene>
<organism evidence="2 3">
    <name type="scientific">Caligus rogercresseyi</name>
    <name type="common">Sea louse</name>
    <dbReference type="NCBI Taxonomy" id="217165"/>
    <lineage>
        <taxon>Eukaryota</taxon>
        <taxon>Metazoa</taxon>
        <taxon>Ecdysozoa</taxon>
        <taxon>Arthropoda</taxon>
        <taxon>Crustacea</taxon>
        <taxon>Multicrustacea</taxon>
        <taxon>Hexanauplia</taxon>
        <taxon>Copepoda</taxon>
        <taxon>Siphonostomatoida</taxon>
        <taxon>Caligidae</taxon>
        <taxon>Caligus</taxon>
    </lineage>
</organism>
<feature type="region of interest" description="Disordered" evidence="1">
    <location>
        <begin position="130"/>
        <end position="219"/>
    </location>
</feature>
<evidence type="ECO:0000313" key="2">
    <source>
        <dbReference type="EMBL" id="QQP36534.1"/>
    </source>
</evidence>